<keyword evidence="1" id="KW-0479">Metal-binding</keyword>
<feature type="region of interest" description="Disordered" evidence="9">
    <location>
        <begin position="593"/>
        <end position="635"/>
    </location>
</feature>
<feature type="region of interest" description="Disordered" evidence="9">
    <location>
        <begin position="861"/>
        <end position="908"/>
    </location>
</feature>
<feature type="compositionally biased region" description="Basic and acidic residues" evidence="9">
    <location>
        <begin position="306"/>
        <end position="315"/>
    </location>
</feature>
<evidence type="ECO:0000313" key="13">
    <source>
        <dbReference type="Proteomes" id="UP000198341"/>
    </source>
</evidence>
<dbReference type="GO" id="GO:0003677">
    <property type="term" value="F:DNA binding"/>
    <property type="evidence" value="ECO:0007669"/>
    <property type="project" value="UniProtKB-KW"/>
</dbReference>
<evidence type="ECO:0000259" key="11">
    <source>
        <dbReference type="PROSITE" id="PS50884"/>
    </source>
</evidence>
<dbReference type="PROSITE" id="PS50884">
    <property type="entry name" value="ZF_DOF_2"/>
    <property type="match status" value="1"/>
</dbReference>
<keyword evidence="8" id="KW-0175">Coiled coil</keyword>
<dbReference type="RefSeq" id="XP_007511560.1">
    <property type="nucleotide sequence ID" value="XM_007511498.1"/>
</dbReference>
<protein>
    <submittedName>
        <fullName evidence="12">Cycling DOF factor 2</fullName>
    </submittedName>
</protein>
<evidence type="ECO:0000313" key="12">
    <source>
        <dbReference type="EMBL" id="CCO17681.1"/>
    </source>
</evidence>
<dbReference type="KEGG" id="bpg:Bathy08g01970"/>
<feature type="compositionally biased region" description="Basic and acidic residues" evidence="9">
    <location>
        <begin position="352"/>
        <end position="378"/>
    </location>
</feature>
<dbReference type="Gene3D" id="3.40.50.2300">
    <property type="match status" value="1"/>
</dbReference>
<dbReference type="GO" id="GO:0000160">
    <property type="term" value="P:phosphorelay signal transduction system"/>
    <property type="evidence" value="ECO:0007669"/>
    <property type="project" value="InterPro"/>
</dbReference>
<dbReference type="GO" id="GO:0003700">
    <property type="term" value="F:DNA-binding transcription factor activity"/>
    <property type="evidence" value="ECO:0007669"/>
    <property type="project" value="InterPro"/>
</dbReference>
<dbReference type="PANTHER" id="PTHR31089">
    <property type="entry name" value="CYCLIC DOF FACTOR 2"/>
    <property type="match status" value="1"/>
</dbReference>
<dbReference type="InterPro" id="IPR003851">
    <property type="entry name" value="Znf_Dof"/>
</dbReference>
<evidence type="ECO:0000256" key="2">
    <source>
        <dbReference type="ARBA" id="ARBA00022833"/>
    </source>
</evidence>
<feature type="compositionally biased region" description="Polar residues" evidence="9">
    <location>
        <begin position="861"/>
        <end position="880"/>
    </location>
</feature>
<evidence type="ECO:0000256" key="8">
    <source>
        <dbReference type="SAM" id="Coils"/>
    </source>
</evidence>
<feature type="region of interest" description="Disordered" evidence="9">
    <location>
        <begin position="994"/>
        <end position="1018"/>
    </location>
</feature>
<dbReference type="InterPro" id="IPR045174">
    <property type="entry name" value="Dof"/>
</dbReference>
<feature type="compositionally biased region" description="Low complexity" evidence="9">
    <location>
        <begin position="523"/>
        <end position="534"/>
    </location>
</feature>
<evidence type="ECO:0000256" key="6">
    <source>
        <dbReference type="ARBA" id="ARBA00023242"/>
    </source>
</evidence>
<feature type="domain" description="Dof-type" evidence="11">
    <location>
        <begin position="555"/>
        <end position="609"/>
    </location>
</feature>
<proteinExistence type="predicted"/>
<keyword evidence="2" id="KW-0862">Zinc</keyword>
<evidence type="ECO:0000256" key="3">
    <source>
        <dbReference type="ARBA" id="ARBA00023015"/>
    </source>
</evidence>
<evidence type="ECO:0000256" key="1">
    <source>
        <dbReference type="ARBA" id="ARBA00022723"/>
    </source>
</evidence>
<evidence type="ECO:0000256" key="7">
    <source>
        <dbReference type="PROSITE-ProRule" id="PRU00169"/>
    </source>
</evidence>
<dbReference type="OrthoDB" id="1927254at2759"/>
<feature type="compositionally biased region" description="Basic and acidic residues" evidence="9">
    <location>
        <begin position="254"/>
        <end position="270"/>
    </location>
</feature>
<dbReference type="PANTHER" id="PTHR31089:SF22">
    <property type="entry name" value="CYCLIC DOF FACTOR 4"/>
    <property type="match status" value="1"/>
</dbReference>
<accession>K8EI31</accession>
<feature type="compositionally biased region" description="Low complexity" evidence="9">
    <location>
        <begin position="334"/>
        <end position="346"/>
    </location>
</feature>
<feature type="compositionally biased region" description="Gly residues" evidence="9">
    <location>
        <begin position="890"/>
        <end position="899"/>
    </location>
</feature>
<dbReference type="SUPFAM" id="SSF52172">
    <property type="entry name" value="CheY-like"/>
    <property type="match status" value="1"/>
</dbReference>
<feature type="compositionally biased region" description="Gly residues" evidence="9">
    <location>
        <begin position="193"/>
        <end position="216"/>
    </location>
</feature>
<dbReference type="InterPro" id="IPR001789">
    <property type="entry name" value="Sig_transdc_resp-reg_receiver"/>
</dbReference>
<evidence type="ECO:0000256" key="4">
    <source>
        <dbReference type="ARBA" id="ARBA00023125"/>
    </source>
</evidence>
<dbReference type="GeneID" id="19014176"/>
<evidence type="ECO:0000256" key="9">
    <source>
        <dbReference type="SAM" id="MobiDB-lite"/>
    </source>
</evidence>
<evidence type="ECO:0000259" key="10">
    <source>
        <dbReference type="PROSITE" id="PS50110"/>
    </source>
</evidence>
<dbReference type="SMART" id="SM00448">
    <property type="entry name" value="REC"/>
    <property type="match status" value="1"/>
</dbReference>
<dbReference type="PROSITE" id="PS01361">
    <property type="entry name" value="ZF_DOF_1"/>
    <property type="match status" value="1"/>
</dbReference>
<feature type="compositionally biased region" description="Basic and acidic residues" evidence="9">
    <location>
        <begin position="409"/>
        <end position="418"/>
    </location>
</feature>
<dbReference type="GO" id="GO:0046872">
    <property type="term" value="F:metal ion binding"/>
    <property type="evidence" value="ECO:0007669"/>
    <property type="project" value="UniProtKB-KW"/>
</dbReference>
<keyword evidence="3" id="KW-0805">Transcription regulation</keyword>
<dbReference type="Proteomes" id="UP000198341">
    <property type="component" value="Chromosome 8"/>
</dbReference>
<feature type="compositionally biased region" description="Basic and acidic residues" evidence="9">
    <location>
        <begin position="535"/>
        <end position="553"/>
    </location>
</feature>
<keyword evidence="13" id="KW-1185">Reference proteome</keyword>
<dbReference type="PROSITE" id="PS50110">
    <property type="entry name" value="RESPONSE_REGULATORY"/>
    <property type="match status" value="1"/>
</dbReference>
<feature type="modified residue" description="4-aspartylphosphate" evidence="7">
    <location>
        <position position="59"/>
    </location>
</feature>
<keyword evidence="6" id="KW-0539">Nucleus</keyword>
<feature type="compositionally biased region" description="Polar residues" evidence="9">
    <location>
        <begin position="228"/>
        <end position="244"/>
    </location>
</feature>
<evidence type="ECO:0000256" key="5">
    <source>
        <dbReference type="ARBA" id="ARBA00023163"/>
    </source>
</evidence>
<keyword evidence="7" id="KW-0597">Phosphoprotein</keyword>
<gene>
    <name evidence="12" type="ORF">Bathy08g01970</name>
</gene>
<feature type="region of interest" description="Disordered" evidence="9">
    <location>
        <begin position="156"/>
        <end position="557"/>
    </location>
</feature>
<feature type="compositionally biased region" description="Gly residues" evidence="9">
    <location>
        <begin position="447"/>
        <end position="463"/>
    </location>
</feature>
<dbReference type="InterPro" id="IPR011006">
    <property type="entry name" value="CheY-like_superfamily"/>
</dbReference>
<keyword evidence="4" id="KW-0238">DNA-binding</keyword>
<feature type="compositionally biased region" description="Low complexity" evidence="9">
    <location>
        <begin position="164"/>
        <end position="174"/>
    </location>
</feature>
<feature type="coiled-coil region" evidence="8">
    <location>
        <begin position="943"/>
        <end position="973"/>
    </location>
</feature>
<reference evidence="12 13" key="1">
    <citation type="submission" date="2011-10" db="EMBL/GenBank/DDBJ databases">
        <authorList>
            <person name="Genoscope - CEA"/>
        </authorList>
    </citation>
    <scope>NUCLEOTIDE SEQUENCE [LARGE SCALE GENOMIC DNA]</scope>
    <source>
        <strain evidence="12 13">RCC 1105</strain>
    </source>
</reference>
<dbReference type="Pfam" id="PF02701">
    <property type="entry name" value="Zn_ribbon_Dof"/>
    <property type="match status" value="1"/>
</dbReference>
<dbReference type="Pfam" id="PF00072">
    <property type="entry name" value="Response_reg"/>
    <property type="match status" value="1"/>
</dbReference>
<keyword evidence="5" id="KW-0804">Transcription</keyword>
<organism evidence="12 13">
    <name type="scientific">Bathycoccus prasinos</name>
    <dbReference type="NCBI Taxonomy" id="41875"/>
    <lineage>
        <taxon>Eukaryota</taxon>
        <taxon>Viridiplantae</taxon>
        <taxon>Chlorophyta</taxon>
        <taxon>Mamiellophyceae</taxon>
        <taxon>Mamiellales</taxon>
        <taxon>Bathycoccaceae</taxon>
        <taxon>Bathycoccus</taxon>
    </lineage>
</organism>
<dbReference type="CDD" id="cd17546">
    <property type="entry name" value="REC_hyHK_CKI1_RcsC-like"/>
    <property type="match status" value="1"/>
</dbReference>
<feature type="domain" description="Response regulatory" evidence="10">
    <location>
        <begin position="7"/>
        <end position="145"/>
    </location>
</feature>
<name>K8EI31_9CHLO</name>
<dbReference type="AlphaFoldDB" id="K8EI31"/>
<sequence length="1018" mass="107299">MNNASKKILVVDDIGLCRRITTNQLEQLGFKDSPVATSGKEAIQYIDEKQGEVQCILLDIMMPQENGVETLAEIRKHEKFRREHLEPGHEEEEPIKVIAVTALKHGELLSLCESTGEAGHSVMFDGYIEKPATLTKIRDAMETAAIMFASSLPSGLDQKTRKINNNNNNNNNNNSTKNLATLAAPAKVQRGNSDGGSGGSDPITDGGGSGGRGGSNEGTDTRNKGSNEVDNGTSSDEKGQTQSKGLGGKMSAKAGKEKKQDQIDKLKKEEEENDDENNKHKRAASPGLGGNKVRPTHSGETTSAAPEHDLEKYGSNERNVGGGNQSKRAHFNEGDNAAAGNENTDGISNEDATNKKETTVLENVYDKNRSERRSERSKRNQSQTRHSPSRRGARDMNNTDDDDEGNDTGNEKDTDSGEHQGSAGGSGKNSEEPNPRGMSPQANSGGSREGSGGSGNDGSGGSGAETTLNIQMPKEGDKDRGGQVKVKIAKDEDVEDEADRNSPDENGDMPMTPATDIIEQRDAQQQQQQMQPQKTQKELEREQNIAGREDVNNHRPCARCNSNETRFCYYNNGLLSQPRHYCRACQRYWTEGGTQRNLPKGSGRRKDRGAPNVHHASGYGGGDGDGADGRNNTETPAMNAAAGLAGLASAAGNALGGAGPAFLRQPPNIAAAAAVARQQVLLPNSMVGVPSTASNGSNQLPFNFPGVSAAQIATAARNAAGGGFGSVGSQPGANADAAVLAGMHSASNADAQVAQLLSSVAGYDVNLAASLVGFAAARVGEEIARNAKMIHGDSPGADISERVVTLAKITGWRIGTAISTIAMSSVEHGMVQADVNTLVQAQLPIVTSQATMEANAILQTMSSSTTSEKPQSETENNDNISGGKKATGSGNSGGSGGTGVDSMGNNVNAQATSAPEATILAMQQAQQAAVARWMNDLGGAPFMQQQQQQLQQLQQQQQQQQQLLLLQQQQQQQQGGKSAQAAQYASLLMNLTGGEAVDAKATPKRKTNEVKKSTNNSS</sequence>
<dbReference type="STRING" id="41875.K8EI31"/>
<dbReference type="EMBL" id="FO082271">
    <property type="protein sequence ID" value="CCO17681.1"/>
    <property type="molecule type" value="Genomic_DNA"/>
</dbReference>